<reference evidence="2 3" key="1">
    <citation type="submission" date="2016-06" db="EMBL/GenBank/DDBJ databases">
        <title>Draft genome of Moraxella nonliquefaciens CCUG 60284.</title>
        <authorList>
            <person name="Salva-Serra F."/>
            <person name="Engstrom-Jakobsson H."/>
            <person name="Thorell K."/>
            <person name="Gonzales-Siles L."/>
            <person name="Karlsson R."/>
            <person name="Boulund F."/>
            <person name="Engstrand L."/>
            <person name="Kristiansson E."/>
            <person name="Moore E."/>
        </authorList>
    </citation>
    <scope>NUCLEOTIDE SEQUENCE [LARGE SCALE GENOMIC DNA]</scope>
    <source>
        <strain evidence="2 3">CCUG 60284</strain>
    </source>
</reference>
<name>A0A1B8PJM7_MORNO</name>
<dbReference type="OrthoDB" id="2664633at2"/>
<gene>
    <name evidence="2" type="ORF">A9Z60_08785</name>
</gene>
<dbReference type="RefSeq" id="WP_066888444.1">
    <property type="nucleotide sequence ID" value="NZ_LZDM01000042.1"/>
</dbReference>
<dbReference type="EMBL" id="LZDN01000010">
    <property type="protein sequence ID" value="OBX50970.1"/>
    <property type="molecule type" value="Genomic_DNA"/>
</dbReference>
<comment type="caution">
    <text evidence="2">The sequence shown here is derived from an EMBL/GenBank/DDBJ whole genome shotgun (WGS) entry which is preliminary data.</text>
</comment>
<protein>
    <submittedName>
        <fullName evidence="2">Uncharacterized protein</fullName>
    </submittedName>
</protein>
<evidence type="ECO:0000313" key="3">
    <source>
        <dbReference type="Proteomes" id="UP000092671"/>
    </source>
</evidence>
<dbReference type="Proteomes" id="UP000092671">
    <property type="component" value="Unassembled WGS sequence"/>
</dbReference>
<sequence length="155" mass="17263">MWVHNAECCDLGIGEINPRTGHKVLASHKIEAGSNSDYIIEATKPSAKGKLVNTKTQYYENPGHHDPKGGGNVGYNSTKSVLPENHIELWNKSVIVKSDPKNRWAVETKNSKTIYHRFQDDGNGNFHWNGSTDGKTARGEARAIKIDDVPKELKR</sequence>
<organism evidence="2 3">
    <name type="scientific">Moraxella nonliquefaciens</name>
    <dbReference type="NCBI Taxonomy" id="478"/>
    <lineage>
        <taxon>Bacteria</taxon>
        <taxon>Pseudomonadati</taxon>
        <taxon>Pseudomonadota</taxon>
        <taxon>Gammaproteobacteria</taxon>
        <taxon>Moraxellales</taxon>
        <taxon>Moraxellaceae</taxon>
        <taxon>Moraxella</taxon>
    </lineage>
</organism>
<evidence type="ECO:0000256" key="1">
    <source>
        <dbReference type="SAM" id="MobiDB-lite"/>
    </source>
</evidence>
<accession>A0A1B8PJM7</accession>
<proteinExistence type="predicted"/>
<evidence type="ECO:0000313" key="2">
    <source>
        <dbReference type="EMBL" id="OBX50970.1"/>
    </source>
</evidence>
<dbReference type="AlphaFoldDB" id="A0A1B8PJM7"/>
<feature type="region of interest" description="Disordered" evidence="1">
    <location>
        <begin position="57"/>
        <end position="77"/>
    </location>
</feature>